<feature type="binding site" evidence="7">
    <location>
        <position position="311"/>
    </location>
    <ligand>
        <name>Fe(3+)</name>
        <dbReference type="ChEBI" id="CHEBI:29034"/>
    </ligand>
</feature>
<evidence type="ECO:0000313" key="9">
    <source>
        <dbReference type="EMBL" id="RUO64660.1"/>
    </source>
</evidence>
<dbReference type="CDD" id="cd01296">
    <property type="entry name" value="Imidazolone-5PH"/>
    <property type="match status" value="1"/>
</dbReference>
<feature type="binding site" evidence="7">
    <location>
        <position position="66"/>
    </location>
    <ligand>
        <name>Fe(3+)</name>
        <dbReference type="ChEBI" id="CHEBI:29034"/>
    </ligand>
</feature>
<dbReference type="OrthoDB" id="9776455at2"/>
<evidence type="ECO:0000256" key="6">
    <source>
        <dbReference type="ARBA" id="ARBA00023004"/>
    </source>
</evidence>
<feature type="binding site" evidence="7">
    <location>
        <position position="171"/>
    </location>
    <ligand>
        <name>4-imidazolone-5-propanoate</name>
        <dbReference type="ChEBI" id="CHEBI:77893"/>
    </ligand>
</feature>
<evidence type="ECO:0000256" key="7">
    <source>
        <dbReference type="HAMAP-Rule" id="MF_00372"/>
    </source>
</evidence>
<dbReference type="RefSeq" id="WP_126783079.1">
    <property type="nucleotide sequence ID" value="NZ_PIQC01000010.1"/>
</dbReference>
<gene>
    <name evidence="7" type="primary">hutI</name>
    <name evidence="9" type="ORF">CWI78_12205</name>
</gene>
<feature type="binding site" evidence="7">
    <location>
        <position position="236"/>
    </location>
    <ligand>
        <name>Fe(3+)</name>
        <dbReference type="ChEBI" id="CHEBI:29034"/>
    </ligand>
</feature>
<dbReference type="PANTHER" id="PTHR42752:SF1">
    <property type="entry name" value="IMIDAZOLONEPROPIONASE-RELATED"/>
    <property type="match status" value="1"/>
</dbReference>
<comment type="catalytic activity">
    <reaction evidence="7">
        <text>4-imidazolone-5-propanoate + H2O = N-formimidoyl-L-glutamate</text>
        <dbReference type="Rhea" id="RHEA:23660"/>
        <dbReference type="ChEBI" id="CHEBI:15377"/>
        <dbReference type="ChEBI" id="CHEBI:58928"/>
        <dbReference type="ChEBI" id="CHEBI:77893"/>
        <dbReference type="EC" id="3.5.2.7"/>
    </reaction>
</comment>
<comment type="function">
    <text evidence="7">Catalyzes the hydrolytic cleavage of the carbon-nitrogen bond in imidazolone-5-propanoate to yield N-formimidoyl-L-glutamate. It is the third step in the universal histidine degradation pathway.</text>
</comment>
<dbReference type="HAMAP" id="MF_00372">
    <property type="entry name" value="HutI"/>
    <property type="match status" value="1"/>
</dbReference>
<dbReference type="InterPro" id="IPR032466">
    <property type="entry name" value="Metal_Hydrolase"/>
</dbReference>
<dbReference type="UniPathway" id="UPA00379">
    <property type="reaction ID" value="UER00551"/>
</dbReference>
<feature type="domain" description="Amidohydrolase-related" evidence="8">
    <location>
        <begin position="58"/>
        <end position="382"/>
    </location>
</feature>
<name>A0A432YSQ5_9GAMM</name>
<organism evidence="9 10">
    <name type="scientific">Idiomarina ramblicola</name>
    <dbReference type="NCBI Taxonomy" id="263724"/>
    <lineage>
        <taxon>Bacteria</taxon>
        <taxon>Pseudomonadati</taxon>
        <taxon>Pseudomonadota</taxon>
        <taxon>Gammaproteobacteria</taxon>
        <taxon>Alteromonadales</taxon>
        <taxon>Idiomarinaceae</taxon>
        <taxon>Idiomarina</taxon>
    </lineage>
</organism>
<evidence type="ECO:0000256" key="3">
    <source>
        <dbReference type="ARBA" id="ARBA00022801"/>
    </source>
</evidence>
<keyword evidence="4 7" id="KW-0369">Histidine metabolism</keyword>
<evidence type="ECO:0000256" key="1">
    <source>
        <dbReference type="ARBA" id="ARBA00012864"/>
    </source>
</evidence>
<dbReference type="Gene3D" id="2.30.40.10">
    <property type="entry name" value="Urease, subunit C, domain 1"/>
    <property type="match status" value="1"/>
</dbReference>
<feature type="binding site" evidence="7">
    <location>
        <position position="68"/>
    </location>
    <ligand>
        <name>Zn(2+)</name>
        <dbReference type="ChEBI" id="CHEBI:29105"/>
    </ligand>
</feature>
<accession>A0A432YSQ5</accession>
<feature type="binding site" evidence="7">
    <location>
        <position position="68"/>
    </location>
    <ligand>
        <name>Fe(3+)</name>
        <dbReference type="ChEBI" id="CHEBI:29034"/>
    </ligand>
</feature>
<dbReference type="GO" id="GO:0005737">
    <property type="term" value="C:cytoplasm"/>
    <property type="evidence" value="ECO:0007669"/>
    <property type="project" value="UniProtKB-SubCell"/>
</dbReference>
<dbReference type="GO" id="GO:0019556">
    <property type="term" value="P:L-histidine catabolic process to glutamate and formamide"/>
    <property type="evidence" value="ECO:0007669"/>
    <property type="project" value="UniProtKB-UniRule"/>
</dbReference>
<keyword evidence="6 7" id="KW-0408">Iron</keyword>
<dbReference type="EMBL" id="PIQC01000010">
    <property type="protein sequence ID" value="RUO64660.1"/>
    <property type="molecule type" value="Genomic_DNA"/>
</dbReference>
<keyword evidence="3 7" id="KW-0378">Hydrolase</keyword>
<comment type="subcellular location">
    <subcellularLocation>
        <location evidence="7">Cytoplasm</location>
    </subcellularLocation>
</comment>
<dbReference type="EC" id="3.5.2.7" evidence="1 7"/>
<feature type="binding site" evidence="7">
    <location>
        <position position="138"/>
    </location>
    <ligand>
        <name>N-formimidoyl-L-glutamate</name>
        <dbReference type="ChEBI" id="CHEBI:58928"/>
    </ligand>
</feature>
<sequence>MQRIENINAATMTGDQGYGLIQDATVIINKGKIEFVGAAFEAPATPTAQVIDGNGGLLTPGLIDCHTHLVWAGSRANEFAQRLHGASYQEIAEQGGGIKSTVKATREASQEKLLTLALERAEALMSQGVTSIEVKSGYGLDLENERKQLTVARQLAEQLPVNIKTTLLAAHAVPPEFKDNADGYIDEIIQNILPTLANEGLVDAVDAFCESIGFSPAQTEKVFKAAKELGLPIKLHAEQITNQKGAKLAADYQALSADHLEQLDEEGVKAMAANDTVAVLLPGAFYFLRDTQKPPIELLRKHGVPMAIATDANPGSSPIHNLPLMLQMAATFFHMTPEECLRGVTVNAAKALGEKKRGVIAEGCFADLALWGCQDAAELTYQFGVNPLQTLWFNGVAHDRVSKPWLAR</sequence>
<feature type="binding site" evidence="7">
    <location>
        <position position="311"/>
    </location>
    <ligand>
        <name>Zn(2+)</name>
        <dbReference type="ChEBI" id="CHEBI:29105"/>
    </ligand>
</feature>
<keyword evidence="7" id="KW-0963">Cytoplasm</keyword>
<dbReference type="Proteomes" id="UP000288058">
    <property type="component" value="Unassembled WGS sequence"/>
</dbReference>
<evidence type="ECO:0000256" key="5">
    <source>
        <dbReference type="ARBA" id="ARBA00022833"/>
    </source>
</evidence>
<dbReference type="NCBIfam" id="TIGR01224">
    <property type="entry name" value="hutI"/>
    <property type="match status" value="1"/>
</dbReference>
<feature type="binding site" evidence="7">
    <location>
        <position position="236"/>
    </location>
    <ligand>
        <name>Zn(2+)</name>
        <dbReference type="ChEBI" id="CHEBI:29105"/>
    </ligand>
</feature>
<dbReference type="GO" id="GO:0050480">
    <property type="term" value="F:imidazolonepropionase activity"/>
    <property type="evidence" value="ECO:0007669"/>
    <property type="project" value="UniProtKB-UniRule"/>
</dbReference>
<reference evidence="10" key="1">
    <citation type="journal article" date="2018" name="Front. Microbiol.">
        <title>Genome-Based Analysis Reveals the Taxonomy and Diversity of the Family Idiomarinaceae.</title>
        <authorList>
            <person name="Liu Y."/>
            <person name="Lai Q."/>
            <person name="Shao Z."/>
        </authorList>
    </citation>
    <scope>NUCLEOTIDE SEQUENCE [LARGE SCALE GENOMIC DNA]</scope>
    <source>
        <strain evidence="10">R22</strain>
    </source>
</reference>
<feature type="binding site" evidence="7">
    <location>
        <position position="138"/>
    </location>
    <ligand>
        <name>4-imidazolone-5-propanoate</name>
        <dbReference type="ChEBI" id="CHEBI:77893"/>
    </ligand>
</feature>
<protein>
    <recommendedName>
        <fullName evidence="1 7">Imidazolonepropionase</fullName>
        <ecNumber evidence="1 7">3.5.2.7</ecNumber>
    </recommendedName>
    <alternativeName>
        <fullName evidence="7">Imidazolone-5-propionate hydrolase</fullName>
    </alternativeName>
</protein>
<dbReference type="SUPFAM" id="SSF51338">
    <property type="entry name" value="Composite domain of metallo-dependent hydrolases"/>
    <property type="match status" value="1"/>
</dbReference>
<feature type="binding site" evidence="7">
    <location>
        <position position="75"/>
    </location>
    <ligand>
        <name>4-imidazolone-5-propanoate</name>
        <dbReference type="ChEBI" id="CHEBI:77893"/>
    </ligand>
</feature>
<proteinExistence type="inferred from homology"/>
<keyword evidence="2 7" id="KW-0479">Metal-binding</keyword>
<evidence type="ECO:0000259" key="8">
    <source>
        <dbReference type="Pfam" id="PF01979"/>
    </source>
</evidence>
<dbReference type="Gene3D" id="3.20.20.140">
    <property type="entry name" value="Metal-dependent hydrolases"/>
    <property type="match status" value="1"/>
</dbReference>
<dbReference type="FunFam" id="3.20.20.140:FF:000007">
    <property type="entry name" value="Imidazolonepropionase"/>
    <property type="match status" value="1"/>
</dbReference>
<feature type="binding site" evidence="7">
    <location>
        <position position="315"/>
    </location>
    <ligand>
        <name>N-formimidoyl-L-glutamate</name>
        <dbReference type="ChEBI" id="CHEBI:58928"/>
    </ligand>
</feature>
<comment type="cofactor">
    <cofactor evidence="7">
        <name>Zn(2+)</name>
        <dbReference type="ChEBI" id="CHEBI:29105"/>
    </cofactor>
    <cofactor evidence="7">
        <name>Fe(3+)</name>
        <dbReference type="ChEBI" id="CHEBI:29034"/>
    </cofactor>
    <text evidence="7">Binds 1 zinc or iron ion per subunit.</text>
</comment>
<dbReference type="AlphaFoldDB" id="A0A432YSQ5"/>
<evidence type="ECO:0000256" key="2">
    <source>
        <dbReference type="ARBA" id="ARBA00022723"/>
    </source>
</evidence>
<comment type="similarity">
    <text evidence="7">Belongs to the metallo-dependent hydrolases superfamily. HutI family.</text>
</comment>
<comment type="pathway">
    <text evidence="7">Amino-acid degradation; L-histidine degradation into L-glutamate; N-formimidoyl-L-glutamate from L-histidine: step 3/3.</text>
</comment>
<evidence type="ECO:0000313" key="10">
    <source>
        <dbReference type="Proteomes" id="UP000288058"/>
    </source>
</evidence>
<dbReference type="GO" id="GO:0005506">
    <property type="term" value="F:iron ion binding"/>
    <property type="evidence" value="ECO:0007669"/>
    <property type="project" value="UniProtKB-UniRule"/>
</dbReference>
<dbReference type="InterPro" id="IPR005920">
    <property type="entry name" value="HutI"/>
</dbReference>
<feature type="binding site" evidence="7">
    <location>
        <position position="316"/>
    </location>
    <ligand>
        <name>4-imidazolone-5-propanoate</name>
        <dbReference type="ChEBI" id="CHEBI:77893"/>
    </ligand>
</feature>
<evidence type="ECO:0000256" key="4">
    <source>
        <dbReference type="ARBA" id="ARBA00022808"/>
    </source>
</evidence>
<dbReference type="InterPro" id="IPR006680">
    <property type="entry name" value="Amidohydro-rel"/>
</dbReference>
<dbReference type="Pfam" id="PF01979">
    <property type="entry name" value="Amidohydro_1"/>
    <property type="match status" value="1"/>
</dbReference>
<comment type="caution">
    <text evidence="9">The sequence shown here is derived from an EMBL/GenBank/DDBJ whole genome shotgun (WGS) entry which is preliminary data.</text>
</comment>
<feature type="binding site" evidence="7">
    <location>
        <position position="66"/>
    </location>
    <ligand>
        <name>Zn(2+)</name>
        <dbReference type="ChEBI" id="CHEBI:29105"/>
    </ligand>
</feature>
<dbReference type="GO" id="GO:0019557">
    <property type="term" value="P:L-histidine catabolic process to glutamate and formate"/>
    <property type="evidence" value="ECO:0007669"/>
    <property type="project" value="UniProtKB-UniPathway"/>
</dbReference>
<dbReference type="PANTHER" id="PTHR42752">
    <property type="entry name" value="IMIDAZOLONEPROPIONASE"/>
    <property type="match status" value="1"/>
</dbReference>
<dbReference type="InterPro" id="IPR011059">
    <property type="entry name" value="Metal-dep_hydrolase_composite"/>
</dbReference>
<feature type="binding site" evidence="7">
    <location>
        <position position="313"/>
    </location>
    <ligand>
        <name>N-formimidoyl-L-glutamate</name>
        <dbReference type="ChEBI" id="CHEBI:58928"/>
    </ligand>
</feature>
<keyword evidence="5 7" id="KW-0862">Zinc</keyword>
<keyword evidence="10" id="KW-1185">Reference proteome</keyword>
<dbReference type="GO" id="GO:0008270">
    <property type="term" value="F:zinc ion binding"/>
    <property type="evidence" value="ECO:0007669"/>
    <property type="project" value="UniProtKB-UniRule"/>
</dbReference>
<dbReference type="SUPFAM" id="SSF51556">
    <property type="entry name" value="Metallo-dependent hydrolases"/>
    <property type="match status" value="1"/>
</dbReference>
<feature type="binding site" evidence="7">
    <location>
        <position position="239"/>
    </location>
    <ligand>
        <name>4-imidazolone-5-propanoate</name>
        <dbReference type="ChEBI" id="CHEBI:77893"/>
    </ligand>
</feature>